<evidence type="ECO:0000259" key="4">
    <source>
        <dbReference type="PROSITE" id="PS50089"/>
    </source>
</evidence>
<dbReference type="InterPro" id="IPR047126">
    <property type="entry name" value="RNF141-like"/>
</dbReference>
<keyword evidence="2" id="KW-0863">Zinc-finger</keyword>
<dbReference type="Gene3D" id="3.30.40.10">
    <property type="entry name" value="Zinc/RING finger domain, C3HC4 (zinc finger)"/>
    <property type="match status" value="1"/>
</dbReference>
<proteinExistence type="predicted"/>
<dbReference type="GO" id="GO:0008270">
    <property type="term" value="F:zinc ion binding"/>
    <property type="evidence" value="ECO:0007669"/>
    <property type="project" value="UniProtKB-KW"/>
</dbReference>
<protein>
    <recommendedName>
        <fullName evidence="4">RING-type domain-containing protein</fullName>
    </recommendedName>
</protein>
<dbReference type="SMART" id="SM00184">
    <property type="entry name" value="RING"/>
    <property type="match status" value="1"/>
</dbReference>
<evidence type="ECO:0000256" key="2">
    <source>
        <dbReference type="ARBA" id="ARBA00022771"/>
    </source>
</evidence>
<keyword evidence="3" id="KW-0862">Zinc</keyword>
<evidence type="ECO:0000313" key="5">
    <source>
        <dbReference type="EMBL" id="SVB37634.1"/>
    </source>
</evidence>
<feature type="domain" description="RING-type" evidence="4">
    <location>
        <begin position="44"/>
        <end position="83"/>
    </location>
</feature>
<name>A0A382DI28_9ZZZZ</name>
<dbReference type="InterPro" id="IPR017907">
    <property type="entry name" value="Znf_RING_CS"/>
</dbReference>
<dbReference type="InterPro" id="IPR001841">
    <property type="entry name" value="Znf_RING"/>
</dbReference>
<sequence>MIFINLIVKTYYFIYTQLETLEITQSAPKRTLIIIMNKEEEKLCSVCQEQPTDKIKLIDCTHEFCDKCIKQWLQIKQNCPNCRNNITEQHEIELFGQKISPEFEEFEEFEEFVGRVIPMIERIDNRPEFMEPIFWVAPRHRQRRNARQWRAAIIIMEPTNTPVQSRPSTA</sequence>
<accession>A0A382DI28</accession>
<evidence type="ECO:0000256" key="3">
    <source>
        <dbReference type="ARBA" id="ARBA00022833"/>
    </source>
</evidence>
<gene>
    <name evidence="5" type="ORF">METZ01_LOCUS190488</name>
</gene>
<dbReference type="PROSITE" id="PS50089">
    <property type="entry name" value="ZF_RING_2"/>
    <property type="match status" value="1"/>
</dbReference>
<organism evidence="5">
    <name type="scientific">marine metagenome</name>
    <dbReference type="NCBI Taxonomy" id="408172"/>
    <lineage>
        <taxon>unclassified sequences</taxon>
        <taxon>metagenomes</taxon>
        <taxon>ecological metagenomes</taxon>
    </lineage>
</organism>
<reference evidence="5" key="1">
    <citation type="submission" date="2018-05" db="EMBL/GenBank/DDBJ databases">
        <authorList>
            <person name="Lanie J.A."/>
            <person name="Ng W.-L."/>
            <person name="Kazmierczak K.M."/>
            <person name="Andrzejewski T.M."/>
            <person name="Davidsen T.M."/>
            <person name="Wayne K.J."/>
            <person name="Tettelin H."/>
            <person name="Glass J.I."/>
            <person name="Rusch D."/>
            <person name="Podicherti R."/>
            <person name="Tsui H.-C.T."/>
            <person name="Winkler M.E."/>
        </authorList>
    </citation>
    <scope>NUCLEOTIDE SEQUENCE</scope>
</reference>
<dbReference type="SUPFAM" id="SSF57850">
    <property type="entry name" value="RING/U-box"/>
    <property type="match status" value="1"/>
</dbReference>
<dbReference type="PANTHER" id="PTHR12109">
    <property type="entry name" value="RING FINGER PROTEIN 141-RELATED"/>
    <property type="match status" value="1"/>
</dbReference>
<keyword evidence="1" id="KW-0479">Metal-binding</keyword>
<dbReference type="EMBL" id="UINC01039319">
    <property type="protein sequence ID" value="SVB37634.1"/>
    <property type="molecule type" value="Genomic_DNA"/>
</dbReference>
<evidence type="ECO:0000256" key="1">
    <source>
        <dbReference type="ARBA" id="ARBA00022723"/>
    </source>
</evidence>
<dbReference type="Pfam" id="PF00097">
    <property type="entry name" value="zf-C3HC4"/>
    <property type="match status" value="1"/>
</dbReference>
<dbReference type="AlphaFoldDB" id="A0A382DI28"/>
<dbReference type="PANTHER" id="PTHR12109:SF5">
    <property type="entry name" value="RING-TYPE DOMAIN-CONTAINING PROTEIN"/>
    <property type="match status" value="1"/>
</dbReference>
<dbReference type="InterPro" id="IPR013083">
    <property type="entry name" value="Znf_RING/FYVE/PHD"/>
</dbReference>
<dbReference type="InterPro" id="IPR018957">
    <property type="entry name" value="Znf_C3HC4_RING-type"/>
</dbReference>
<dbReference type="PROSITE" id="PS00518">
    <property type="entry name" value="ZF_RING_1"/>
    <property type="match status" value="1"/>
</dbReference>